<dbReference type="PANTHER" id="PTHR11113:SF4">
    <property type="entry name" value="N-ACETYLGLUCOSAMINE-6-PHOSPHATE DEACETYLASE"/>
    <property type="match status" value="1"/>
</dbReference>
<dbReference type="AlphaFoldDB" id="A0A2S6C375"/>
<accession>A0A2S6C375</accession>
<feature type="binding site" evidence="4">
    <location>
        <position position="271"/>
    </location>
    <ligand>
        <name>substrate</name>
    </ligand>
</feature>
<dbReference type="PANTHER" id="PTHR11113">
    <property type="entry name" value="N-ACETYLGLUCOSAMINE-6-PHOSPHATE DEACETYLASE"/>
    <property type="match status" value="1"/>
</dbReference>
<dbReference type="EMBL" id="PNEN01000570">
    <property type="protein sequence ID" value="PPJ54146.1"/>
    <property type="molecule type" value="Genomic_DNA"/>
</dbReference>
<evidence type="ECO:0000256" key="4">
    <source>
        <dbReference type="PIRSR" id="PIRSR038994-2"/>
    </source>
</evidence>
<feature type="binding site" evidence="4">
    <location>
        <begin position="224"/>
        <end position="225"/>
    </location>
    <ligand>
        <name>substrate</name>
    </ligand>
</feature>
<dbReference type="Gene3D" id="3.20.20.140">
    <property type="entry name" value="Metal-dependent hydrolases"/>
    <property type="match status" value="1"/>
</dbReference>
<feature type="domain" description="Amidohydrolase 3" evidence="6">
    <location>
        <begin position="350"/>
        <end position="390"/>
    </location>
</feature>
<feature type="active site" description="Proton donor/acceptor" evidence="3">
    <location>
        <position position="293"/>
    </location>
</feature>
<keyword evidence="1 2" id="KW-0378">Hydrolase</keyword>
<comment type="caution">
    <text evidence="7">The sequence shown here is derived from an EMBL/GenBank/DDBJ whole genome shotgun (WGS) entry which is preliminary data.</text>
</comment>
<dbReference type="GO" id="GO:0006046">
    <property type="term" value="P:N-acetylglucosamine catabolic process"/>
    <property type="evidence" value="ECO:0007669"/>
    <property type="project" value="TreeGrafter"/>
</dbReference>
<comment type="cofactor">
    <cofactor evidence="5">
        <name>a divalent metal cation</name>
        <dbReference type="ChEBI" id="CHEBI:60240"/>
    </cofactor>
    <text evidence="5">Binds 1 divalent metal cation per subunit.</text>
</comment>
<comment type="similarity">
    <text evidence="2">Belongs to the metallo-dependent hydrolases superfamily. NagA family.</text>
</comment>
<dbReference type="STRING" id="357750.A0A2S6C375"/>
<dbReference type="InterPro" id="IPR011059">
    <property type="entry name" value="Metal-dep_hydrolase_composite"/>
</dbReference>
<evidence type="ECO:0000256" key="3">
    <source>
        <dbReference type="PIRSR" id="PIRSR038994-1"/>
    </source>
</evidence>
<dbReference type="Gene3D" id="2.30.40.10">
    <property type="entry name" value="Urease, subunit C, domain 1"/>
    <property type="match status" value="1"/>
</dbReference>
<proteinExistence type="inferred from homology"/>
<feature type="binding site" evidence="5">
    <location>
        <position position="221"/>
    </location>
    <ligand>
        <name>Zn(2+)</name>
        <dbReference type="ChEBI" id="CHEBI:29105"/>
    </ligand>
</feature>
<dbReference type="InterPro" id="IPR013108">
    <property type="entry name" value="Amidohydro_3"/>
</dbReference>
<name>A0A2S6C375_9PEZI</name>
<protein>
    <recommendedName>
        <fullName evidence="2">N-acetylglucosamine-6-phosphate deacetylase</fullName>
        <ecNumber evidence="2">3.5.1.25</ecNumber>
    </recommendedName>
</protein>
<feature type="binding site" evidence="5">
    <location>
        <position position="132"/>
    </location>
    <ligand>
        <name>Zn(2+)</name>
        <dbReference type="ChEBI" id="CHEBI:29105"/>
    </ligand>
</feature>
<evidence type="ECO:0000259" key="6">
    <source>
        <dbReference type="Pfam" id="PF07969"/>
    </source>
</evidence>
<keyword evidence="5" id="KW-0479">Metal-binding</keyword>
<evidence type="ECO:0000256" key="2">
    <source>
        <dbReference type="PIRNR" id="PIRNR038994"/>
    </source>
</evidence>
<reference evidence="8" key="1">
    <citation type="journal article" date="2017" name="bioRxiv">
        <title>Conservation of a gene cluster reveals novel cercosporin biosynthetic mechanisms and extends production to the genus Colletotrichum.</title>
        <authorList>
            <person name="de Jonge R."/>
            <person name="Ebert M.K."/>
            <person name="Huitt-Roehl C.R."/>
            <person name="Pal P."/>
            <person name="Suttle J.C."/>
            <person name="Spanner R.E."/>
            <person name="Neubauer J.D."/>
            <person name="Jurick W.M.II."/>
            <person name="Stott K.A."/>
            <person name="Secor G.A."/>
            <person name="Thomma B.P.H.J."/>
            <person name="Van de Peer Y."/>
            <person name="Townsend C.A."/>
            <person name="Bolton M.D."/>
        </authorList>
    </citation>
    <scope>NUCLEOTIDE SEQUENCE [LARGE SCALE GENOMIC DNA]</scope>
    <source>
        <strain evidence="8">CBS538.71</strain>
    </source>
</reference>
<feature type="binding site" evidence="4">
    <location>
        <position position="143"/>
    </location>
    <ligand>
        <name>substrate</name>
    </ligand>
</feature>
<organism evidence="7 8">
    <name type="scientific">Cercospora berteroae</name>
    <dbReference type="NCBI Taxonomy" id="357750"/>
    <lineage>
        <taxon>Eukaryota</taxon>
        <taxon>Fungi</taxon>
        <taxon>Dikarya</taxon>
        <taxon>Ascomycota</taxon>
        <taxon>Pezizomycotina</taxon>
        <taxon>Dothideomycetes</taxon>
        <taxon>Dothideomycetidae</taxon>
        <taxon>Mycosphaerellales</taxon>
        <taxon>Mycosphaerellaceae</taxon>
        <taxon>Cercospora</taxon>
    </lineage>
</organism>
<keyword evidence="8" id="KW-1185">Reference proteome</keyword>
<dbReference type="InterPro" id="IPR032466">
    <property type="entry name" value="Metal_Hydrolase"/>
</dbReference>
<dbReference type="GO" id="GO:0008448">
    <property type="term" value="F:N-acetylglucosamine-6-phosphate deacetylase activity"/>
    <property type="evidence" value="ECO:0007669"/>
    <property type="project" value="UniProtKB-UniRule"/>
</dbReference>
<sequence length="409" mass="43659">MSTTTFLNAKLCRNGELVDNEKFVVSTETGKILSSAGHHGGSIIDLEGAILAPGYLELQTNGVKGFHFTNFENEAQYAEKLDEAARFLASTGVTGFYPTIPTVPVQHYHKLLPSLQPRTVKNGASILGAHVEGPYLHPSKKGAHTSSLFQPATTSPEEIYGPSGTSSQIIKLITLAPELPSSITLIQKLTSKDIVVSLGHSSATYTQGLAALNAGATCLTHTLNAMTPLHHRDPGLAGLITLPAPNPKTSHSFSPSSPSPPYFTLIPDSHHLHPSIVNLLHGTKPKNCILITDSIELLGLPDGTYPGNSQIDTLQTKVGSKVVKTGTDTLIGGCATLDLCVRNLVQWSGCSLSEAVRCVTENVAGLMRDETRGKLEVGRNADFMVLDDEGNVMQTWIGGRKVWDKVNGE</sequence>
<dbReference type="Proteomes" id="UP000237631">
    <property type="component" value="Unassembled WGS sequence"/>
</dbReference>
<dbReference type="Pfam" id="PF07969">
    <property type="entry name" value="Amidohydro_3"/>
    <property type="match status" value="1"/>
</dbReference>
<dbReference type="SUPFAM" id="SSF51556">
    <property type="entry name" value="Metallo-dependent hydrolases"/>
    <property type="match status" value="1"/>
</dbReference>
<evidence type="ECO:0000313" key="7">
    <source>
        <dbReference type="EMBL" id="PPJ54146.1"/>
    </source>
</evidence>
<feature type="binding site" evidence="4">
    <location>
        <position position="232"/>
    </location>
    <ligand>
        <name>substrate</name>
    </ligand>
</feature>
<dbReference type="InterPro" id="IPR003764">
    <property type="entry name" value="GlcNAc_6-P_deAcase"/>
</dbReference>
<evidence type="ECO:0000256" key="1">
    <source>
        <dbReference type="ARBA" id="ARBA00022801"/>
    </source>
</evidence>
<evidence type="ECO:0000313" key="8">
    <source>
        <dbReference type="Proteomes" id="UP000237631"/>
    </source>
</evidence>
<dbReference type="OrthoDB" id="10264777at2759"/>
<dbReference type="GO" id="GO:0046872">
    <property type="term" value="F:metal ion binding"/>
    <property type="evidence" value="ECO:0007669"/>
    <property type="project" value="UniProtKB-KW"/>
</dbReference>
<feature type="binding site" evidence="5">
    <location>
        <position position="200"/>
    </location>
    <ligand>
        <name>Zn(2+)</name>
        <dbReference type="ChEBI" id="CHEBI:29105"/>
    </ligand>
</feature>
<comment type="catalytic activity">
    <reaction evidence="2">
        <text>N-acetyl-D-glucosamine 6-phosphate + H2O = D-glucosamine 6-phosphate + acetate</text>
        <dbReference type="Rhea" id="RHEA:22936"/>
        <dbReference type="ChEBI" id="CHEBI:15377"/>
        <dbReference type="ChEBI" id="CHEBI:30089"/>
        <dbReference type="ChEBI" id="CHEBI:57513"/>
        <dbReference type="ChEBI" id="CHEBI:58725"/>
        <dbReference type="EC" id="3.5.1.25"/>
    </reaction>
</comment>
<keyword evidence="2" id="KW-0119">Carbohydrate metabolism</keyword>
<feature type="binding site" evidence="4">
    <location>
        <begin position="330"/>
        <end position="332"/>
    </location>
    <ligand>
        <name>substrate</name>
    </ligand>
</feature>
<gene>
    <name evidence="7" type="ORF">CBER1_01050</name>
</gene>
<evidence type="ECO:0000256" key="5">
    <source>
        <dbReference type="PIRSR" id="PIRSR038994-3"/>
    </source>
</evidence>
<dbReference type="SUPFAM" id="SSF51338">
    <property type="entry name" value="Composite domain of metallo-dependent hydrolases"/>
    <property type="match status" value="1"/>
</dbReference>
<dbReference type="EC" id="3.5.1.25" evidence="2"/>
<dbReference type="PIRSF" id="PIRSF038994">
    <property type="entry name" value="NagA"/>
    <property type="match status" value="1"/>
</dbReference>